<dbReference type="InterPro" id="IPR027469">
    <property type="entry name" value="Cation_efflux_TMD_sf"/>
</dbReference>
<feature type="transmembrane region" description="Helical" evidence="9">
    <location>
        <begin position="145"/>
        <end position="172"/>
    </location>
</feature>
<keyword evidence="5" id="KW-0862">Zinc</keyword>
<evidence type="ECO:0000256" key="1">
    <source>
        <dbReference type="ARBA" id="ARBA00004141"/>
    </source>
</evidence>
<name>A0AAE0WGW6_9PEZI</name>
<dbReference type="EMBL" id="JAUTXT010000074">
    <property type="protein sequence ID" value="KAK3669712.1"/>
    <property type="molecule type" value="Genomic_DNA"/>
</dbReference>
<evidence type="ECO:0000259" key="10">
    <source>
        <dbReference type="Pfam" id="PF01545"/>
    </source>
</evidence>
<dbReference type="PANTHER" id="PTHR45820">
    <property type="entry name" value="FI23527P1"/>
    <property type="match status" value="1"/>
</dbReference>
<dbReference type="InterPro" id="IPR002524">
    <property type="entry name" value="Cation_efflux"/>
</dbReference>
<dbReference type="GO" id="GO:0016020">
    <property type="term" value="C:membrane"/>
    <property type="evidence" value="ECO:0007669"/>
    <property type="project" value="UniProtKB-SubCell"/>
</dbReference>
<evidence type="ECO:0000256" key="6">
    <source>
        <dbReference type="ARBA" id="ARBA00022989"/>
    </source>
</evidence>
<dbReference type="SUPFAM" id="SSF160240">
    <property type="entry name" value="Cation efflux protein cytoplasmic domain-like"/>
    <property type="match status" value="1"/>
</dbReference>
<dbReference type="NCBIfam" id="TIGR01297">
    <property type="entry name" value="CDF"/>
    <property type="match status" value="1"/>
</dbReference>
<protein>
    <submittedName>
        <fullName evidence="12">Uncharacterized protein</fullName>
    </submittedName>
</protein>
<keyword evidence="4 9" id="KW-0812">Transmembrane</keyword>
<dbReference type="Pfam" id="PF16916">
    <property type="entry name" value="ZT_dimer"/>
    <property type="match status" value="1"/>
</dbReference>
<dbReference type="GO" id="GO:0005385">
    <property type="term" value="F:zinc ion transmembrane transporter activity"/>
    <property type="evidence" value="ECO:0007669"/>
    <property type="project" value="TreeGrafter"/>
</dbReference>
<evidence type="ECO:0000313" key="13">
    <source>
        <dbReference type="Proteomes" id="UP001274830"/>
    </source>
</evidence>
<feature type="domain" description="Cation efflux protein cytoplasmic" evidence="11">
    <location>
        <begin position="221"/>
        <end position="286"/>
    </location>
</feature>
<comment type="caution">
    <text evidence="12">The sequence shown here is derived from an EMBL/GenBank/DDBJ whole genome shotgun (WGS) entry which is preliminary data.</text>
</comment>
<feature type="region of interest" description="Disordered" evidence="8">
    <location>
        <begin position="114"/>
        <end position="142"/>
    </location>
</feature>
<dbReference type="InterPro" id="IPR058533">
    <property type="entry name" value="Cation_efflux_TM"/>
</dbReference>
<dbReference type="PANTHER" id="PTHR45820:SF5">
    <property type="entry name" value="DIFFUSION FACILITATOR FAMILY METAL ION TRANSPORTER, PUTATIVE-RELATED"/>
    <property type="match status" value="1"/>
</dbReference>
<feature type="domain" description="Cation efflux protein transmembrane" evidence="10">
    <location>
        <begin position="13"/>
        <end position="210"/>
    </location>
</feature>
<evidence type="ECO:0000256" key="9">
    <source>
        <dbReference type="SAM" id="Phobius"/>
    </source>
</evidence>
<evidence type="ECO:0000259" key="11">
    <source>
        <dbReference type="Pfam" id="PF16916"/>
    </source>
</evidence>
<dbReference type="Pfam" id="PF01545">
    <property type="entry name" value="Cation_efflux"/>
    <property type="match status" value="1"/>
</dbReference>
<dbReference type="Gene3D" id="1.20.1510.10">
    <property type="entry name" value="Cation efflux protein transmembrane domain"/>
    <property type="match status" value="1"/>
</dbReference>
<comment type="subcellular location">
    <subcellularLocation>
        <location evidence="1">Membrane</location>
        <topology evidence="1">Multi-pass membrane protein</topology>
    </subcellularLocation>
</comment>
<keyword evidence="13" id="KW-1185">Reference proteome</keyword>
<feature type="transmembrane region" description="Helical" evidence="9">
    <location>
        <begin position="59"/>
        <end position="83"/>
    </location>
</feature>
<gene>
    <name evidence="12" type="ORF">LTR78_010395</name>
</gene>
<dbReference type="InterPro" id="IPR027470">
    <property type="entry name" value="Cation_efflux_CTD"/>
</dbReference>
<dbReference type="InterPro" id="IPR036837">
    <property type="entry name" value="Cation_efflux_CTD_sf"/>
</dbReference>
<keyword evidence="7 9" id="KW-0472">Membrane</keyword>
<feature type="transmembrane region" description="Helical" evidence="9">
    <location>
        <begin position="184"/>
        <end position="202"/>
    </location>
</feature>
<evidence type="ECO:0000313" key="12">
    <source>
        <dbReference type="EMBL" id="KAK3669712.1"/>
    </source>
</evidence>
<dbReference type="Proteomes" id="UP001274830">
    <property type="component" value="Unassembled WGS sequence"/>
</dbReference>
<evidence type="ECO:0000256" key="8">
    <source>
        <dbReference type="SAM" id="MobiDB-lite"/>
    </source>
</evidence>
<organism evidence="12 13">
    <name type="scientific">Recurvomyces mirabilis</name>
    <dbReference type="NCBI Taxonomy" id="574656"/>
    <lineage>
        <taxon>Eukaryota</taxon>
        <taxon>Fungi</taxon>
        <taxon>Dikarya</taxon>
        <taxon>Ascomycota</taxon>
        <taxon>Pezizomycotina</taxon>
        <taxon>Dothideomycetes</taxon>
        <taxon>Dothideomycetidae</taxon>
        <taxon>Mycosphaerellales</taxon>
        <taxon>Teratosphaeriaceae</taxon>
        <taxon>Recurvomyces</taxon>
    </lineage>
</organism>
<evidence type="ECO:0000256" key="2">
    <source>
        <dbReference type="ARBA" id="ARBA00008873"/>
    </source>
</evidence>
<feature type="compositionally biased region" description="Basic and acidic residues" evidence="8">
    <location>
        <begin position="120"/>
        <end position="133"/>
    </location>
</feature>
<accession>A0AAE0WGW6</accession>
<evidence type="ECO:0000256" key="3">
    <source>
        <dbReference type="ARBA" id="ARBA00022448"/>
    </source>
</evidence>
<keyword evidence="3" id="KW-0813">Transport</keyword>
<dbReference type="SUPFAM" id="SSF161111">
    <property type="entry name" value="Cation efflux protein transmembrane domain-like"/>
    <property type="match status" value="1"/>
</dbReference>
<reference evidence="12" key="1">
    <citation type="submission" date="2023-07" db="EMBL/GenBank/DDBJ databases">
        <title>Black Yeasts Isolated from many extreme environments.</title>
        <authorList>
            <person name="Coleine C."/>
            <person name="Stajich J.E."/>
            <person name="Selbmann L."/>
        </authorList>
    </citation>
    <scope>NUCLEOTIDE SEQUENCE</scope>
    <source>
        <strain evidence="12">CCFEE 5485</strain>
    </source>
</reference>
<evidence type="ECO:0000256" key="7">
    <source>
        <dbReference type="ARBA" id="ARBA00023136"/>
    </source>
</evidence>
<evidence type="ECO:0000256" key="5">
    <source>
        <dbReference type="ARBA" id="ARBA00022833"/>
    </source>
</evidence>
<comment type="similarity">
    <text evidence="2">Belongs to the cation diffusion facilitator (CDF) transporter (TC 2.A.4) family. SLC30A subfamily.</text>
</comment>
<dbReference type="AlphaFoldDB" id="A0AAE0WGW6"/>
<proteinExistence type="inferred from homology"/>
<sequence length="327" mass="35495">MATSLSKTQKLSIIIGISFSFFIAEIAVGFYTHSLALIADAFHYASERDQAPPELSFGWQRATLLGGFFNGVFLLALGVSIFLQAIERFVAIEEHDHDVEHAANIDPRIGSIDGGSAPMEMERPHKDDRHAAPDRQGQGKPERDLGLMGILIHVAGDAANNLGVILVGAVIWKTHSPGRYYVDPAISITISIMIFASAVPLVKKSGLILLQSVPKGVNPVDVMHDMEQTPGVQAVHELHIWRLNQQKSVASAHIVVDNLPEFMTVANAINECLHSYGIHSVTLQPEVDPSLRVSRSKEPEFSEGVRLTASANACLCEAKGFAVPVQK</sequence>
<feature type="transmembrane region" description="Helical" evidence="9">
    <location>
        <begin position="12"/>
        <end position="39"/>
    </location>
</feature>
<evidence type="ECO:0000256" key="4">
    <source>
        <dbReference type="ARBA" id="ARBA00022692"/>
    </source>
</evidence>
<keyword evidence="6 9" id="KW-1133">Transmembrane helix</keyword>
<dbReference type="GO" id="GO:0006882">
    <property type="term" value="P:intracellular zinc ion homeostasis"/>
    <property type="evidence" value="ECO:0007669"/>
    <property type="project" value="TreeGrafter"/>
</dbReference>